<dbReference type="GO" id="GO:0003677">
    <property type="term" value="F:DNA binding"/>
    <property type="evidence" value="ECO:0007669"/>
    <property type="project" value="UniProtKB-KW"/>
</dbReference>
<dbReference type="Proteomes" id="UP000261931">
    <property type="component" value="Unassembled WGS sequence"/>
</dbReference>
<dbReference type="Gene3D" id="1.10.10.10">
    <property type="entry name" value="Winged helix-like DNA-binding domain superfamily/Winged helix DNA-binding domain"/>
    <property type="match status" value="1"/>
</dbReference>
<keyword evidence="7" id="KW-1185">Reference proteome</keyword>
<dbReference type="GO" id="GO:0003700">
    <property type="term" value="F:DNA-binding transcription factor activity"/>
    <property type="evidence" value="ECO:0007669"/>
    <property type="project" value="InterPro"/>
</dbReference>
<name>A0A372EGW4_9BURK</name>
<gene>
    <name evidence="6" type="ORF">DY262_15170</name>
</gene>
<dbReference type="InterPro" id="IPR037402">
    <property type="entry name" value="YidZ_PBP2"/>
</dbReference>
<dbReference type="Pfam" id="PF03466">
    <property type="entry name" value="LysR_substrate"/>
    <property type="match status" value="1"/>
</dbReference>
<dbReference type="CDD" id="cd08417">
    <property type="entry name" value="PBP2_Nitroaromatics_like"/>
    <property type="match status" value="1"/>
</dbReference>
<dbReference type="Gene3D" id="3.40.190.10">
    <property type="entry name" value="Periplasmic binding protein-like II"/>
    <property type="match status" value="2"/>
</dbReference>
<proteinExistence type="inferred from homology"/>
<comment type="caution">
    <text evidence="6">The sequence shown here is derived from an EMBL/GenBank/DDBJ whole genome shotgun (WGS) entry which is preliminary data.</text>
</comment>
<organism evidence="6 7">
    <name type="scientific">Hydrogenophaga borbori</name>
    <dbReference type="NCBI Taxonomy" id="2294117"/>
    <lineage>
        <taxon>Bacteria</taxon>
        <taxon>Pseudomonadati</taxon>
        <taxon>Pseudomonadota</taxon>
        <taxon>Betaproteobacteria</taxon>
        <taxon>Burkholderiales</taxon>
        <taxon>Comamonadaceae</taxon>
        <taxon>Hydrogenophaga</taxon>
    </lineage>
</organism>
<dbReference type="InterPro" id="IPR005119">
    <property type="entry name" value="LysR_subst-bd"/>
</dbReference>
<dbReference type="AlphaFoldDB" id="A0A372EGW4"/>
<feature type="domain" description="HTH lysR-type" evidence="5">
    <location>
        <begin position="40"/>
        <end position="97"/>
    </location>
</feature>
<evidence type="ECO:0000313" key="7">
    <source>
        <dbReference type="Proteomes" id="UP000261931"/>
    </source>
</evidence>
<sequence>MACLRRSLLSLIKLKRGLRSQFATPIAAIDKTIPMRLRDLDLNLLVALDALLREAHVTRAAARLEMSQSSMSLALSKLRTVFNDPLLVKSGSGLVLTARAQEIAPRLADTLRHVDALMHERRDFDPSQAHDTVTLIVTDYIDFVVVPSLVKELARRAPNVILRIVGPNPTRFGEIFSSGEVDVSITYFPNPPASLRVRPLFRDRLVGVARRGHPLLSGAMDLRRFCDQGHVIVEPGQATMYNAQIEQALERAGRPRRTVMSKPTFLGIPFIIEQTDLIATVPEKVAKGFTQFTDIEIFEPPLDLEPFGVVLLWHDRTHNNPLQRWFRELVIELFQGPEHP</sequence>
<protein>
    <submittedName>
        <fullName evidence="6">LysR family transcriptional regulator</fullName>
    </submittedName>
</protein>
<evidence type="ECO:0000256" key="4">
    <source>
        <dbReference type="ARBA" id="ARBA00023163"/>
    </source>
</evidence>
<evidence type="ECO:0000256" key="3">
    <source>
        <dbReference type="ARBA" id="ARBA00023125"/>
    </source>
</evidence>
<keyword evidence="2" id="KW-0805">Transcription regulation</keyword>
<dbReference type="PROSITE" id="PS50931">
    <property type="entry name" value="HTH_LYSR"/>
    <property type="match status" value="1"/>
</dbReference>
<dbReference type="PANTHER" id="PTHR30118:SF15">
    <property type="entry name" value="TRANSCRIPTIONAL REGULATORY PROTEIN"/>
    <property type="match status" value="1"/>
</dbReference>
<keyword evidence="4" id="KW-0804">Transcription</keyword>
<dbReference type="InterPro" id="IPR036388">
    <property type="entry name" value="WH-like_DNA-bd_sf"/>
</dbReference>
<evidence type="ECO:0000313" key="6">
    <source>
        <dbReference type="EMBL" id="RFP77551.1"/>
    </source>
</evidence>
<dbReference type="InterPro" id="IPR050389">
    <property type="entry name" value="LysR-type_TF"/>
</dbReference>
<reference evidence="6 7" key="1">
    <citation type="submission" date="2018-08" db="EMBL/GenBank/DDBJ databases">
        <title>Hydrogenophaga sp. LA-38 isolated from sludge.</title>
        <authorList>
            <person name="Im W.-T."/>
        </authorList>
    </citation>
    <scope>NUCLEOTIDE SEQUENCE [LARGE SCALE GENOMIC DNA]</scope>
    <source>
        <strain evidence="6 7">LA-38</strain>
    </source>
</reference>
<dbReference type="SUPFAM" id="SSF46785">
    <property type="entry name" value="Winged helix' DNA-binding domain"/>
    <property type="match status" value="1"/>
</dbReference>
<evidence type="ECO:0000256" key="1">
    <source>
        <dbReference type="ARBA" id="ARBA00009437"/>
    </source>
</evidence>
<accession>A0A372EGW4</accession>
<dbReference type="SUPFAM" id="SSF53850">
    <property type="entry name" value="Periplasmic binding protein-like II"/>
    <property type="match status" value="1"/>
</dbReference>
<evidence type="ECO:0000259" key="5">
    <source>
        <dbReference type="PROSITE" id="PS50931"/>
    </source>
</evidence>
<dbReference type="Pfam" id="PF00126">
    <property type="entry name" value="HTH_1"/>
    <property type="match status" value="1"/>
</dbReference>
<dbReference type="InterPro" id="IPR000847">
    <property type="entry name" value="LysR_HTH_N"/>
</dbReference>
<evidence type="ECO:0000256" key="2">
    <source>
        <dbReference type="ARBA" id="ARBA00023015"/>
    </source>
</evidence>
<dbReference type="InterPro" id="IPR036390">
    <property type="entry name" value="WH_DNA-bd_sf"/>
</dbReference>
<comment type="similarity">
    <text evidence="1">Belongs to the LysR transcriptional regulatory family.</text>
</comment>
<dbReference type="EMBL" id="QVLS01000010">
    <property type="protein sequence ID" value="RFP77551.1"/>
    <property type="molecule type" value="Genomic_DNA"/>
</dbReference>
<dbReference type="PANTHER" id="PTHR30118">
    <property type="entry name" value="HTH-TYPE TRANSCRIPTIONAL REGULATOR LEUO-RELATED"/>
    <property type="match status" value="1"/>
</dbReference>
<keyword evidence="3" id="KW-0238">DNA-binding</keyword>